<keyword evidence="2" id="KW-1185">Reference proteome</keyword>
<gene>
    <name evidence="1" type="ORF">SG34_028570</name>
</gene>
<name>A0AAF0C7D9_9GAMM</name>
<evidence type="ECO:0000313" key="1">
    <source>
        <dbReference type="EMBL" id="WDE05202.1"/>
    </source>
</evidence>
<accession>A0AAF0C7D9</accession>
<sequence>MRPTQLLFVVVLMSIVSCTAKITEKSLYKQFSAYALTANNNNILSQSPKFFSKRLLAQANSSKASQAEIAGQLLFKQYMATQVNSFEVITDNSGCLTVNGYDSENMPLSFNLKYIHNQEKWLIDDINISFVNSEADFSTSAQCPGEYIN</sequence>
<reference evidence="1 2" key="1">
    <citation type="journal article" date="2015" name="Genome Announc.">
        <title>Draft Genome Sequences of Marine Isolates of Thalassomonas viridans and Thalassomonas actiniarum.</title>
        <authorList>
            <person name="Olonade I."/>
            <person name="van Zyl L.J."/>
            <person name="Trindade M."/>
        </authorList>
    </citation>
    <scope>NUCLEOTIDE SEQUENCE [LARGE SCALE GENOMIC DNA]</scope>
    <source>
        <strain evidence="1 2">XOM25</strain>
    </source>
</reference>
<protein>
    <recommendedName>
        <fullName evidence="3">DUF3828 domain-containing protein</fullName>
    </recommendedName>
</protein>
<dbReference type="AlphaFoldDB" id="A0AAF0C7D9"/>
<dbReference type="Proteomes" id="UP000032352">
    <property type="component" value="Chromosome"/>
</dbReference>
<evidence type="ECO:0008006" key="3">
    <source>
        <dbReference type="Google" id="ProtNLM"/>
    </source>
</evidence>
<evidence type="ECO:0000313" key="2">
    <source>
        <dbReference type="Proteomes" id="UP000032352"/>
    </source>
</evidence>
<reference evidence="1 2" key="2">
    <citation type="journal article" date="2022" name="Mar. Drugs">
        <title>Bioassay-Guided Fractionation Leads to the Detection of Cholic Acid Generated by the Rare Thalassomonas sp.</title>
        <authorList>
            <person name="Pheiffer F."/>
            <person name="Schneider Y.K."/>
            <person name="Hansen E.H."/>
            <person name="Andersen J.H."/>
            <person name="Isaksson J."/>
            <person name="Busche T."/>
            <person name="R C."/>
            <person name="Kalinowski J."/>
            <person name="Zyl L.V."/>
            <person name="Trindade M."/>
        </authorList>
    </citation>
    <scope>NUCLEOTIDE SEQUENCE [LARGE SCALE GENOMIC DNA]</scope>
    <source>
        <strain evidence="1 2">XOM25</strain>
    </source>
</reference>
<dbReference type="PROSITE" id="PS51257">
    <property type="entry name" value="PROKAR_LIPOPROTEIN"/>
    <property type="match status" value="1"/>
</dbReference>
<dbReference type="RefSeq" id="WP_152647494.1">
    <property type="nucleotide sequence ID" value="NZ_CP059733.1"/>
</dbReference>
<organism evidence="1 2">
    <name type="scientific">Thalassomonas viridans</name>
    <dbReference type="NCBI Taxonomy" id="137584"/>
    <lineage>
        <taxon>Bacteria</taxon>
        <taxon>Pseudomonadati</taxon>
        <taxon>Pseudomonadota</taxon>
        <taxon>Gammaproteobacteria</taxon>
        <taxon>Alteromonadales</taxon>
        <taxon>Colwelliaceae</taxon>
        <taxon>Thalassomonas</taxon>
    </lineage>
</organism>
<dbReference type="EMBL" id="CP059733">
    <property type="protein sequence ID" value="WDE05202.1"/>
    <property type="molecule type" value="Genomic_DNA"/>
</dbReference>
<proteinExistence type="predicted"/>
<dbReference type="KEGG" id="tvd:SG34_028570"/>